<dbReference type="PANTHER" id="PTHR19278:SF9">
    <property type="entry name" value="URIDINE 5'-MONOPHOSPHATE SYNTHASE"/>
    <property type="match status" value="1"/>
</dbReference>
<dbReference type="CDD" id="cd06223">
    <property type="entry name" value="PRTases_typeI"/>
    <property type="match status" value="1"/>
</dbReference>
<accession>A0A4R7ZCI1</accession>
<dbReference type="GO" id="GO:0000287">
    <property type="term" value="F:magnesium ion binding"/>
    <property type="evidence" value="ECO:0007669"/>
    <property type="project" value="UniProtKB-UniRule"/>
</dbReference>
<dbReference type="GO" id="GO:0019856">
    <property type="term" value="P:pyrimidine nucleobase biosynthetic process"/>
    <property type="evidence" value="ECO:0007669"/>
    <property type="project" value="TreeGrafter"/>
</dbReference>
<evidence type="ECO:0000256" key="3">
    <source>
        <dbReference type="ARBA" id="ARBA00022676"/>
    </source>
</evidence>
<feature type="domain" description="Phosphoribosyltransferase" evidence="7">
    <location>
        <begin position="65"/>
        <end position="155"/>
    </location>
</feature>
<comment type="caution">
    <text evidence="6">Lacks conserved residue(s) required for the propagation of feature annotation.</text>
</comment>
<feature type="binding site" evidence="6">
    <location>
        <position position="125"/>
    </location>
    <ligand>
        <name>orotate</name>
        <dbReference type="ChEBI" id="CHEBI:30839"/>
    </ligand>
</feature>
<keyword evidence="6" id="KW-0460">Magnesium</keyword>
<dbReference type="InterPro" id="IPR000836">
    <property type="entry name" value="PRTase_dom"/>
</dbReference>
<protein>
    <recommendedName>
        <fullName evidence="2 6">Orotate phosphoribosyltransferase</fullName>
        <shortName evidence="6">OPRT</shortName>
        <shortName evidence="6">OPRTase</shortName>
        <ecNumber evidence="2 6">2.4.2.10</ecNumber>
    </recommendedName>
</protein>
<comment type="catalytic activity">
    <reaction evidence="6">
        <text>orotidine 5'-phosphate + diphosphate = orotate + 5-phospho-alpha-D-ribose 1-diphosphate</text>
        <dbReference type="Rhea" id="RHEA:10380"/>
        <dbReference type="ChEBI" id="CHEBI:30839"/>
        <dbReference type="ChEBI" id="CHEBI:33019"/>
        <dbReference type="ChEBI" id="CHEBI:57538"/>
        <dbReference type="ChEBI" id="CHEBI:58017"/>
        <dbReference type="EC" id="2.4.2.10"/>
    </reaction>
</comment>
<dbReference type="InterPro" id="IPR004467">
    <property type="entry name" value="Or_phspho_trans_dom"/>
</dbReference>
<evidence type="ECO:0000259" key="7">
    <source>
        <dbReference type="Pfam" id="PF00156"/>
    </source>
</evidence>
<dbReference type="HAMAP" id="MF_01208">
    <property type="entry name" value="PyrE"/>
    <property type="match status" value="1"/>
</dbReference>
<evidence type="ECO:0000256" key="1">
    <source>
        <dbReference type="ARBA" id="ARBA00004889"/>
    </source>
</evidence>
<comment type="caution">
    <text evidence="8">The sequence shown here is derived from an EMBL/GenBank/DDBJ whole genome shotgun (WGS) entry which is preliminary data.</text>
</comment>
<dbReference type="UniPathway" id="UPA00070">
    <property type="reaction ID" value="UER00119"/>
</dbReference>
<dbReference type="InterPro" id="IPR029057">
    <property type="entry name" value="PRTase-like"/>
</dbReference>
<evidence type="ECO:0000256" key="5">
    <source>
        <dbReference type="ARBA" id="ARBA00022975"/>
    </source>
</evidence>
<comment type="subunit">
    <text evidence="6">Homodimer.</text>
</comment>
<dbReference type="PANTHER" id="PTHR19278">
    <property type="entry name" value="OROTATE PHOSPHORIBOSYLTRANSFERASE"/>
    <property type="match status" value="1"/>
</dbReference>
<comment type="similarity">
    <text evidence="6">Belongs to the purine/pyrimidine phosphoribosyltransferase family. PyrE subfamily.</text>
</comment>
<dbReference type="SUPFAM" id="SSF53271">
    <property type="entry name" value="PRTase-like"/>
    <property type="match status" value="1"/>
</dbReference>
<keyword evidence="5 6" id="KW-0665">Pyrimidine biosynthesis</keyword>
<comment type="cofactor">
    <cofactor evidence="6">
        <name>Mg(2+)</name>
        <dbReference type="ChEBI" id="CHEBI:18420"/>
    </cofactor>
</comment>
<dbReference type="AlphaFoldDB" id="A0A4R7ZCI1"/>
<feature type="binding site" description="in other chain" evidence="6">
    <location>
        <begin position="121"/>
        <end position="129"/>
    </location>
    <ligand>
        <name>5-phospho-alpha-D-ribose 1-diphosphate</name>
        <dbReference type="ChEBI" id="CHEBI:58017"/>
        <note>ligand shared between dimeric partners</note>
    </ligand>
</feature>
<dbReference type="GO" id="GO:0044205">
    <property type="term" value="P:'de novo' UMP biosynthetic process"/>
    <property type="evidence" value="ECO:0007669"/>
    <property type="project" value="UniProtKB-UniRule"/>
</dbReference>
<evidence type="ECO:0000313" key="8">
    <source>
        <dbReference type="EMBL" id="TDW12632.1"/>
    </source>
</evidence>
<evidence type="ECO:0000256" key="6">
    <source>
        <dbReference type="HAMAP-Rule" id="MF_01208"/>
    </source>
</evidence>
<evidence type="ECO:0000256" key="4">
    <source>
        <dbReference type="ARBA" id="ARBA00022679"/>
    </source>
</evidence>
<feature type="binding site" evidence="6">
    <location>
        <position position="99"/>
    </location>
    <ligand>
        <name>5-phospho-alpha-D-ribose 1-diphosphate</name>
        <dbReference type="ChEBI" id="CHEBI:58017"/>
        <note>ligand shared between dimeric partners</note>
    </ligand>
</feature>
<dbReference type="InterPro" id="IPR023031">
    <property type="entry name" value="OPRT"/>
</dbReference>
<feature type="binding site" evidence="6">
    <location>
        <position position="101"/>
    </location>
    <ligand>
        <name>5-phospho-alpha-D-ribose 1-diphosphate</name>
        <dbReference type="ChEBI" id="CHEBI:58017"/>
        <note>ligand shared between dimeric partners</note>
    </ligand>
</feature>
<name>A0A4R7ZCI1_9FIRM</name>
<dbReference type="EC" id="2.4.2.10" evidence="2 6"/>
<dbReference type="OrthoDB" id="9803963at2"/>
<dbReference type="EMBL" id="SODD01000051">
    <property type="protein sequence ID" value="TDW12632.1"/>
    <property type="molecule type" value="Genomic_DNA"/>
</dbReference>
<evidence type="ECO:0000256" key="2">
    <source>
        <dbReference type="ARBA" id="ARBA00011971"/>
    </source>
</evidence>
<organism evidence="8 9">
    <name type="scientific">Breznakia blatticola</name>
    <dbReference type="NCBI Taxonomy" id="1754012"/>
    <lineage>
        <taxon>Bacteria</taxon>
        <taxon>Bacillati</taxon>
        <taxon>Bacillota</taxon>
        <taxon>Erysipelotrichia</taxon>
        <taxon>Erysipelotrichales</taxon>
        <taxon>Erysipelotrichaceae</taxon>
        <taxon>Breznakia</taxon>
    </lineage>
</organism>
<sequence>MNEKVIAKNLLDVEAVYLRPNDPFTWASGIKSPIYCDNRLVLSYPEKRDAVVSGFVSMIRREFPDADMLMGTATAGIPWAAMVAQELYKPMGYVRSSNKSHGKENKIEGKVTPGMKVVVVEDLISTGGSVKDVIDALRDAGCEVLGVAAIFTYLLPKAKQAFEDMNCELRTLSNYDYLLEAAVENDYIQEADLKKLQAFKADPTSDAWMNVE</sequence>
<reference evidence="8 9" key="1">
    <citation type="submission" date="2019-03" db="EMBL/GenBank/DDBJ databases">
        <title>Genomic Encyclopedia of Type Strains, Phase IV (KMG-IV): sequencing the most valuable type-strain genomes for metagenomic binning, comparative biology and taxonomic classification.</title>
        <authorList>
            <person name="Goeker M."/>
        </authorList>
    </citation>
    <scope>NUCLEOTIDE SEQUENCE [LARGE SCALE GENOMIC DNA]</scope>
    <source>
        <strain evidence="8 9">DSM 28867</strain>
    </source>
</reference>
<gene>
    <name evidence="6" type="primary">pyrE</name>
    <name evidence="8" type="ORF">EDD63_1511</name>
</gene>
<proteinExistence type="inferred from homology"/>
<evidence type="ECO:0000313" key="9">
    <source>
        <dbReference type="Proteomes" id="UP000294743"/>
    </source>
</evidence>
<keyword evidence="3 6" id="KW-0328">Glycosyltransferase</keyword>
<dbReference type="RefSeq" id="WP_134171114.1">
    <property type="nucleotide sequence ID" value="NZ_SODD01000051.1"/>
</dbReference>
<dbReference type="Proteomes" id="UP000294743">
    <property type="component" value="Unassembled WGS sequence"/>
</dbReference>
<dbReference type="Gene3D" id="3.40.50.2020">
    <property type="match status" value="1"/>
</dbReference>
<dbReference type="NCBIfam" id="TIGR00336">
    <property type="entry name" value="pyrE"/>
    <property type="match status" value="1"/>
</dbReference>
<comment type="function">
    <text evidence="6">Catalyzes the transfer of a ribosyl phosphate group from 5-phosphoribose 1-diphosphate to orotate, leading to the formation of orotidine monophosphate (OMP).</text>
</comment>
<dbReference type="Pfam" id="PF00156">
    <property type="entry name" value="Pribosyltran"/>
    <property type="match status" value="1"/>
</dbReference>
<feature type="binding site" evidence="6">
    <location>
        <position position="95"/>
    </location>
    <ligand>
        <name>5-phospho-alpha-D-ribose 1-diphosphate</name>
        <dbReference type="ChEBI" id="CHEBI:58017"/>
        <note>ligand shared between dimeric partners</note>
    </ligand>
</feature>
<comment type="pathway">
    <text evidence="1 6">Pyrimidine metabolism; UMP biosynthesis via de novo pathway; UMP from orotate: step 1/2.</text>
</comment>
<dbReference type="GO" id="GO:0004588">
    <property type="term" value="F:orotate phosphoribosyltransferase activity"/>
    <property type="evidence" value="ECO:0007669"/>
    <property type="project" value="UniProtKB-UniRule"/>
</dbReference>
<keyword evidence="4 6" id="KW-0808">Transferase</keyword>
<keyword evidence="9" id="KW-1185">Reference proteome</keyword>